<keyword evidence="5" id="KW-1133">Transmembrane helix</keyword>
<proteinExistence type="inferred from homology"/>
<comment type="similarity">
    <text evidence="2">Belongs to the ABC transporter superfamily. ABCG family. Eye pigment precursor importer (TC 3.A.1.204) subfamily.</text>
</comment>
<dbReference type="InterPro" id="IPR003439">
    <property type="entry name" value="ABC_transporter-like_ATP-bd"/>
</dbReference>
<dbReference type="Gene3D" id="3.40.50.300">
    <property type="entry name" value="P-loop containing nucleotide triphosphate hydrolases"/>
    <property type="match status" value="1"/>
</dbReference>
<comment type="subcellular location">
    <subcellularLocation>
        <location evidence="1">Membrane</location>
        <topology evidence="1">Multi-pass membrane protein</topology>
    </subcellularLocation>
</comment>
<accession>A0A1Y3BUG8</accession>
<evidence type="ECO:0000256" key="4">
    <source>
        <dbReference type="ARBA" id="ARBA00022692"/>
    </source>
</evidence>
<name>A0A1Y3BUG8_EURMA</name>
<evidence type="ECO:0000256" key="3">
    <source>
        <dbReference type="ARBA" id="ARBA00022448"/>
    </source>
</evidence>
<comment type="caution">
    <text evidence="8">The sequence shown here is derived from an EMBL/GenBank/DDBJ whole genome shotgun (WGS) entry which is preliminary data.</text>
</comment>
<dbReference type="GO" id="GO:0005524">
    <property type="term" value="F:ATP binding"/>
    <property type="evidence" value="ECO:0007669"/>
    <property type="project" value="InterPro"/>
</dbReference>
<dbReference type="GO" id="GO:0042626">
    <property type="term" value="F:ATPase-coupled transmembrane transporter activity"/>
    <property type="evidence" value="ECO:0007669"/>
    <property type="project" value="TreeGrafter"/>
</dbReference>
<evidence type="ECO:0000256" key="1">
    <source>
        <dbReference type="ARBA" id="ARBA00004141"/>
    </source>
</evidence>
<dbReference type="PANTHER" id="PTHR48041:SF63">
    <property type="entry name" value="EARLY GENE AT 23, ISOFORM C"/>
    <property type="match status" value="1"/>
</dbReference>
<dbReference type="SUPFAM" id="SSF52540">
    <property type="entry name" value="P-loop containing nucleoside triphosphate hydrolases"/>
    <property type="match status" value="1"/>
</dbReference>
<dbReference type="InterPro" id="IPR027417">
    <property type="entry name" value="P-loop_NTPase"/>
</dbReference>
<dbReference type="GO" id="GO:0016887">
    <property type="term" value="F:ATP hydrolysis activity"/>
    <property type="evidence" value="ECO:0007669"/>
    <property type="project" value="InterPro"/>
</dbReference>
<evidence type="ECO:0000313" key="9">
    <source>
        <dbReference type="Proteomes" id="UP000194236"/>
    </source>
</evidence>
<dbReference type="Proteomes" id="UP000194236">
    <property type="component" value="Unassembled WGS sequence"/>
</dbReference>
<protein>
    <recommendedName>
        <fullName evidence="7">ABC transporter domain-containing protein</fullName>
    </recommendedName>
</protein>
<keyword evidence="3" id="KW-0813">Transport</keyword>
<evidence type="ECO:0000256" key="6">
    <source>
        <dbReference type="ARBA" id="ARBA00023136"/>
    </source>
</evidence>
<dbReference type="AlphaFoldDB" id="A0A1Y3BUG8"/>
<keyword evidence="6" id="KW-0472">Membrane</keyword>
<evidence type="ECO:0000313" key="8">
    <source>
        <dbReference type="EMBL" id="OTF82815.1"/>
    </source>
</evidence>
<feature type="non-terminal residue" evidence="8">
    <location>
        <position position="62"/>
    </location>
</feature>
<feature type="domain" description="ABC transporter" evidence="7">
    <location>
        <begin position="1"/>
        <end position="59"/>
    </location>
</feature>
<evidence type="ECO:0000256" key="2">
    <source>
        <dbReference type="ARBA" id="ARBA00005814"/>
    </source>
</evidence>
<evidence type="ECO:0000256" key="5">
    <source>
        <dbReference type="ARBA" id="ARBA00022989"/>
    </source>
</evidence>
<dbReference type="OrthoDB" id="66620at2759"/>
<dbReference type="PANTHER" id="PTHR48041">
    <property type="entry name" value="ABC TRANSPORTER G FAMILY MEMBER 28"/>
    <property type="match status" value="1"/>
</dbReference>
<dbReference type="Pfam" id="PF00005">
    <property type="entry name" value="ABC_tran"/>
    <property type="match status" value="1"/>
</dbReference>
<gene>
    <name evidence="8" type="ORF">BLA29_013866</name>
</gene>
<keyword evidence="4" id="KW-0812">Transmembrane</keyword>
<evidence type="ECO:0000259" key="7">
    <source>
        <dbReference type="Pfam" id="PF00005"/>
    </source>
</evidence>
<dbReference type="InterPro" id="IPR050352">
    <property type="entry name" value="ABCG_transporters"/>
</dbReference>
<sequence>MGPSGSGKTTFLNILSGRTRPTISGDITMNGQPLNKQLRRRICYVLQQDIFFPNLTLKQTLM</sequence>
<dbReference type="EMBL" id="MUJZ01006617">
    <property type="protein sequence ID" value="OTF82815.1"/>
    <property type="molecule type" value="Genomic_DNA"/>
</dbReference>
<reference evidence="8 9" key="1">
    <citation type="submission" date="2017-03" db="EMBL/GenBank/DDBJ databases">
        <title>Genome Survey of Euroglyphus maynei.</title>
        <authorList>
            <person name="Arlian L.G."/>
            <person name="Morgan M.S."/>
            <person name="Rider S.D."/>
        </authorList>
    </citation>
    <scope>NUCLEOTIDE SEQUENCE [LARGE SCALE GENOMIC DNA]</scope>
    <source>
        <strain evidence="8">Arlian Lab</strain>
        <tissue evidence="8">Whole body</tissue>
    </source>
</reference>
<organism evidence="8 9">
    <name type="scientific">Euroglyphus maynei</name>
    <name type="common">Mayne's house dust mite</name>
    <dbReference type="NCBI Taxonomy" id="6958"/>
    <lineage>
        <taxon>Eukaryota</taxon>
        <taxon>Metazoa</taxon>
        <taxon>Ecdysozoa</taxon>
        <taxon>Arthropoda</taxon>
        <taxon>Chelicerata</taxon>
        <taxon>Arachnida</taxon>
        <taxon>Acari</taxon>
        <taxon>Acariformes</taxon>
        <taxon>Sarcoptiformes</taxon>
        <taxon>Astigmata</taxon>
        <taxon>Psoroptidia</taxon>
        <taxon>Analgoidea</taxon>
        <taxon>Pyroglyphidae</taxon>
        <taxon>Pyroglyphinae</taxon>
        <taxon>Euroglyphus</taxon>
    </lineage>
</organism>
<keyword evidence="9" id="KW-1185">Reference proteome</keyword>
<dbReference type="GO" id="GO:0005886">
    <property type="term" value="C:plasma membrane"/>
    <property type="evidence" value="ECO:0007669"/>
    <property type="project" value="TreeGrafter"/>
</dbReference>